<dbReference type="Gene3D" id="3.40.50.11350">
    <property type="match status" value="1"/>
</dbReference>
<gene>
    <name evidence="1" type="ORF">EZS27_018256</name>
</gene>
<accession>A0A5J4RJI5</accession>
<dbReference type="AlphaFoldDB" id="A0A5J4RJI5"/>
<protein>
    <submittedName>
        <fullName evidence="1">Uncharacterized protein</fullName>
    </submittedName>
</protein>
<proteinExistence type="predicted"/>
<sequence>MLISIIPYGGLANRLRVITSGIALANKRKCRLRIIWIERKELKCPYDKLLLKIDNIEIYNYTNNLFWQILIKFSLSFAVLNFSYITDRLIQTQLETGYFDVRRKNINPLFEERLRKYNFIITCHKFCNYTHFDLQILQPIKDIKIKVEKFISKYKLSNFVAFHIRYTDNINSLKNSPIELFEMAINNCISKGMRVLICTDSYKIKNKLKIQFENNIIFTEISLDRTNIIGIQNAFFELLLLSNSSKIYGSYGSTYSLLASELGGGELILVKTK</sequence>
<comment type="caution">
    <text evidence="1">The sequence shown here is derived from an EMBL/GenBank/DDBJ whole genome shotgun (WGS) entry which is preliminary data.</text>
</comment>
<organism evidence="1">
    <name type="scientific">termite gut metagenome</name>
    <dbReference type="NCBI Taxonomy" id="433724"/>
    <lineage>
        <taxon>unclassified sequences</taxon>
        <taxon>metagenomes</taxon>
        <taxon>organismal metagenomes</taxon>
    </lineage>
</organism>
<name>A0A5J4RJI5_9ZZZZ</name>
<dbReference type="EMBL" id="SNRY01001128">
    <property type="protein sequence ID" value="KAA6333310.1"/>
    <property type="molecule type" value="Genomic_DNA"/>
</dbReference>
<evidence type="ECO:0000313" key="1">
    <source>
        <dbReference type="EMBL" id="KAA6333310.1"/>
    </source>
</evidence>
<reference evidence="1" key="1">
    <citation type="submission" date="2019-03" db="EMBL/GenBank/DDBJ databases">
        <title>Single cell metagenomics reveals metabolic interactions within the superorganism composed of flagellate Streblomastix strix and complex community of Bacteroidetes bacteria on its surface.</title>
        <authorList>
            <person name="Treitli S.C."/>
            <person name="Kolisko M."/>
            <person name="Husnik F."/>
            <person name="Keeling P."/>
            <person name="Hampl V."/>
        </authorList>
    </citation>
    <scope>NUCLEOTIDE SEQUENCE</scope>
    <source>
        <strain evidence="1">STM</strain>
    </source>
</reference>